<protein>
    <submittedName>
        <fullName evidence="2">Aminoglycoside phosphotransferase family protein</fullName>
    </submittedName>
</protein>
<dbReference type="RefSeq" id="WP_120468899.1">
    <property type="nucleotide sequence ID" value="NZ_CATJBT010000109.1"/>
</dbReference>
<dbReference type="PANTHER" id="PTHR21064">
    <property type="entry name" value="AMINOGLYCOSIDE PHOSPHOTRANSFERASE DOMAIN-CONTAINING PROTEIN-RELATED"/>
    <property type="match status" value="1"/>
</dbReference>
<evidence type="ECO:0000313" key="2">
    <source>
        <dbReference type="EMBL" id="RKI91710.1"/>
    </source>
</evidence>
<dbReference type="Proteomes" id="UP000280696">
    <property type="component" value="Unassembled WGS sequence"/>
</dbReference>
<dbReference type="GO" id="GO:0016740">
    <property type="term" value="F:transferase activity"/>
    <property type="evidence" value="ECO:0007669"/>
    <property type="project" value="UniProtKB-KW"/>
</dbReference>
<evidence type="ECO:0000313" key="3">
    <source>
        <dbReference type="Proteomes" id="UP000280696"/>
    </source>
</evidence>
<dbReference type="AlphaFoldDB" id="A0A3A9AJG2"/>
<dbReference type="Pfam" id="PF01636">
    <property type="entry name" value="APH"/>
    <property type="match status" value="1"/>
</dbReference>
<accession>A0A3A9AJG2</accession>
<reference evidence="2 3" key="1">
    <citation type="submission" date="2018-09" db="EMBL/GenBank/DDBJ databases">
        <title>Murine metabolic-syndrome-specific gut microbial biobank.</title>
        <authorList>
            <person name="Liu C."/>
        </authorList>
    </citation>
    <scope>NUCLEOTIDE SEQUENCE [LARGE SCALE GENOMIC DNA]</scope>
    <source>
        <strain evidence="2 3">0.1xD8-82</strain>
    </source>
</reference>
<dbReference type="InterPro" id="IPR050249">
    <property type="entry name" value="Pseudomonas-type_ThrB"/>
</dbReference>
<keyword evidence="2" id="KW-0808">Transferase</keyword>
<keyword evidence="3" id="KW-1185">Reference proteome</keyword>
<dbReference type="SUPFAM" id="SSF56112">
    <property type="entry name" value="Protein kinase-like (PK-like)"/>
    <property type="match status" value="1"/>
</dbReference>
<dbReference type="InterPro" id="IPR011009">
    <property type="entry name" value="Kinase-like_dom_sf"/>
</dbReference>
<dbReference type="InterPro" id="IPR002575">
    <property type="entry name" value="Aminoglycoside_PTrfase"/>
</dbReference>
<organism evidence="2 3">
    <name type="scientific">Parablautia intestinalis</name>
    <dbReference type="NCBI Taxonomy" id="2320100"/>
    <lineage>
        <taxon>Bacteria</taxon>
        <taxon>Bacillati</taxon>
        <taxon>Bacillota</taxon>
        <taxon>Clostridia</taxon>
        <taxon>Lachnospirales</taxon>
        <taxon>Lachnospiraceae</taxon>
        <taxon>Parablautia</taxon>
    </lineage>
</organism>
<dbReference type="EMBL" id="RAYQ01000008">
    <property type="protein sequence ID" value="RKI91710.1"/>
    <property type="molecule type" value="Genomic_DNA"/>
</dbReference>
<dbReference type="Gene3D" id="3.90.1200.10">
    <property type="match status" value="1"/>
</dbReference>
<name>A0A3A9AJG2_9FIRM</name>
<gene>
    <name evidence="2" type="ORF">D7V94_08895</name>
</gene>
<sequence>MNRENTIYEKTDKAIGQFALSGHLIEKKPYGNGHINDTFLLTCRISDGQIRQYILQRMNHSIFKQPKLLMENVVNVTEYLRKMIISQGGDPDRETLNVVRTKDGESYYEDENHNFWRMFLFIEKTICLEKVESPKDFYDSAVAFGNFQRMLTDYPAHTLHETIPNFHNTPSRFQDFKKAVEEAPLRRRTLAEPEIAFALAREADTFALTALLEKGMLPLRVTHNDTKLNNILFDRDTKKALCIIDLDTVMPGLSAYDFGDSIRFGASTGAEDETDLNKIELDLSLFETFLSGFLKGCDGSLTKKEIEMLPMGAKLMTYECGIRFLADYLEGDVYFKIHRENHNLDRARTQFKLVADMEKKWDDIEKIVRKYQTSQPPCSLPRG</sequence>
<dbReference type="OrthoDB" id="526037at2"/>
<feature type="domain" description="Aminoglycoside phosphotransferase" evidence="1">
    <location>
        <begin position="29"/>
        <end position="266"/>
    </location>
</feature>
<proteinExistence type="predicted"/>
<dbReference type="PANTHER" id="PTHR21064:SF5">
    <property type="entry name" value="SLR1880 PROTEIN"/>
    <property type="match status" value="1"/>
</dbReference>
<comment type="caution">
    <text evidence="2">The sequence shown here is derived from an EMBL/GenBank/DDBJ whole genome shotgun (WGS) entry which is preliminary data.</text>
</comment>
<evidence type="ECO:0000259" key="1">
    <source>
        <dbReference type="Pfam" id="PF01636"/>
    </source>
</evidence>